<evidence type="ECO:0000313" key="1">
    <source>
        <dbReference type="EMBL" id="KAJ7317907.1"/>
    </source>
</evidence>
<protein>
    <submittedName>
        <fullName evidence="1">Uncharacterized protein</fullName>
    </submittedName>
</protein>
<proteinExistence type="predicted"/>
<dbReference type="EMBL" id="JAPFRF010000011">
    <property type="protein sequence ID" value="KAJ7317907.1"/>
    <property type="molecule type" value="Genomic_DNA"/>
</dbReference>
<dbReference type="PANTHER" id="PTHR35450:SF2">
    <property type="entry name" value="REVERSE TRANSCRIPTASE DOMAIN-CONTAINING PROTEIN"/>
    <property type="match status" value="1"/>
</dbReference>
<sequence length="51" mass="5871">MPGDSRFTKKQLEKITRYNDLKIELQRLWHKPVQVVPVVIGTLGAVPNELN</sequence>
<dbReference type="PANTHER" id="PTHR35450">
    <property type="entry name" value="REVERSE TRANSCRIPTASE DOMAIN-CONTAINING PROTEIN"/>
    <property type="match status" value="1"/>
</dbReference>
<comment type="caution">
    <text evidence="1">The sequence shown here is derived from an EMBL/GenBank/DDBJ whole genome shotgun (WGS) entry which is preliminary data.</text>
</comment>
<dbReference type="Proteomes" id="UP001142489">
    <property type="component" value="Unassembled WGS sequence"/>
</dbReference>
<keyword evidence="2" id="KW-1185">Reference proteome</keyword>
<accession>A0A9Q0XP82</accession>
<organism evidence="1 2">
    <name type="scientific">Phrynocephalus forsythii</name>
    <dbReference type="NCBI Taxonomy" id="171643"/>
    <lineage>
        <taxon>Eukaryota</taxon>
        <taxon>Metazoa</taxon>
        <taxon>Chordata</taxon>
        <taxon>Craniata</taxon>
        <taxon>Vertebrata</taxon>
        <taxon>Euteleostomi</taxon>
        <taxon>Lepidosauria</taxon>
        <taxon>Squamata</taxon>
        <taxon>Bifurcata</taxon>
        <taxon>Unidentata</taxon>
        <taxon>Episquamata</taxon>
        <taxon>Toxicofera</taxon>
        <taxon>Iguania</taxon>
        <taxon>Acrodonta</taxon>
        <taxon>Agamidae</taxon>
        <taxon>Agaminae</taxon>
        <taxon>Phrynocephalus</taxon>
    </lineage>
</organism>
<evidence type="ECO:0000313" key="2">
    <source>
        <dbReference type="Proteomes" id="UP001142489"/>
    </source>
</evidence>
<dbReference type="OrthoDB" id="6747990at2759"/>
<reference evidence="1" key="1">
    <citation type="journal article" date="2023" name="DNA Res.">
        <title>Chromosome-level genome assembly of Phrynocephalus forsythii using third-generation DNA sequencing and Hi-C analysis.</title>
        <authorList>
            <person name="Qi Y."/>
            <person name="Zhao W."/>
            <person name="Zhao Y."/>
            <person name="Niu C."/>
            <person name="Cao S."/>
            <person name="Zhang Y."/>
        </authorList>
    </citation>
    <scope>NUCLEOTIDE SEQUENCE</scope>
    <source>
        <tissue evidence="1">Muscle</tissue>
    </source>
</reference>
<name>A0A9Q0XP82_9SAUR</name>
<gene>
    <name evidence="1" type="ORF">JRQ81_004069</name>
</gene>
<dbReference type="AlphaFoldDB" id="A0A9Q0XP82"/>
<feature type="non-terminal residue" evidence="1">
    <location>
        <position position="51"/>
    </location>
</feature>